<dbReference type="PROSITE" id="PS50011">
    <property type="entry name" value="PROTEIN_KINASE_DOM"/>
    <property type="match status" value="1"/>
</dbReference>
<organism evidence="2 3">
    <name type="scientific">Lishizhenia tianjinensis</name>
    <dbReference type="NCBI Taxonomy" id="477690"/>
    <lineage>
        <taxon>Bacteria</taxon>
        <taxon>Pseudomonadati</taxon>
        <taxon>Bacteroidota</taxon>
        <taxon>Flavobacteriia</taxon>
        <taxon>Flavobacteriales</taxon>
        <taxon>Crocinitomicaceae</taxon>
        <taxon>Lishizhenia</taxon>
    </lineage>
</organism>
<dbReference type="PANTHER" id="PTHR44167:SF24">
    <property type="entry name" value="SERINE_THREONINE-PROTEIN KINASE CHK2"/>
    <property type="match status" value="1"/>
</dbReference>
<dbReference type="InterPro" id="IPR011009">
    <property type="entry name" value="Kinase-like_dom_sf"/>
</dbReference>
<accession>A0A1I7AFK7</accession>
<keyword evidence="2" id="KW-0808">Transferase</keyword>
<dbReference type="RefSeq" id="WP_170853732.1">
    <property type="nucleotide sequence ID" value="NZ_FPAS01000003.1"/>
</dbReference>
<sequence>MLSAYKFLDTEISQNKRKFSATHVVEDIQTGCHHILKIASLKDEKAVNVLKNERLFTFASSSLQSSLKHWEEEGKFYLLKEFFEGENLLSFYKKLKRRERKKFLPQFLFSFSKLLDEVHNQHLLHLDIKPSNIIISGDINAFEVKLIDFGLAWRYMENSSTKRKSYYPFGHAAPELVLNVPELFVPQTDYYALGILMYELMEEELPFLHPNPVQSINLQLNLPLPTLSRKWRKYQGLLNKLTAKESFAKPPNQYTREQQGKVLLKGILKRYQNLGEMRKDLENIHSIA</sequence>
<keyword evidence="2" id="KW-0723">Serine/threonine-protein kinase</keyword>
<dbReference type="STRING" id="477690.SAMN05216474_2039"/>
<dbReference type="GO" id="GO:0004674">
    <property type="term" value="F:protein serine/threonine kinase activity"/>
    <property type="evidence" value="ECO:0007669"/>
    <property type="project" value="UniProtKB-KW"/>
</dbReference>
<evidence type="ECO:0000313" key="3">
    <source>
        <dbReference type="Proteomes" id="UP000236454"/>
    </source>
</evidence>
<reference evidence="2 3" key="1">
    <citation type="submission" date="2016-10" db="EMBL/GenBank/DDBJ databases">
        <authorList>
            <person name="de Groot N.N."/>
        </authorList>
    </citation>
    <scope>NUCLEOTIDE SEQUENCE [LARGE SCALE GENOMIC DNA]</scope>
    <source>
        <strain evidence="2 3">CGMCC 1.7005</strain>
    </source>
</reference>
<proteinExistence type="predicted"/>
<dbReference type="GO" id="GO:0005524">
    <property type="term" value="F:ATP binding"/>
    <property type="evidence" value="ECO:0007669"/>
    <property type="project" value="InterPro"/>
</dbReference>
<dbReference type="AlphaFoldDB" id="A0A1I7AFK7"/>
<keyword evidence="2" id="KW-0418">Kinase</keyword>
<dbReference type="PROSITE" id="PS00108">
    <property type="entry name" value="PROTEIN_KINASE_ST"/>
    <property type="match status" value="1"/>
</dbReference>
<keyword evidence="3" id="KW-1185">Reference proteome</keyword>
<dbReference type="EMBL" id="FPAS01000003">
    <property type="protein sequence ID" value="SFT73696.1"/>
    <property type="molecule type" value="Genomic_DNA"/>
</dbReference>
<dbReference type="InterPro" id="IPR008271">
    <property type="entry name" value="Ser/Thr_kinase_AS"/>
</dbReference>
<gene>
    <name evidence="2" type="ORF">SAMN05216474_2039</name>
</gene>
<dbReference type="PANTHER" id="PTHR44167">
    <property type="entry name" value="OVARIAN-SPECIFIC SERINE/THREONINE-PROTEIN KINASE LOK-RELATED"/>
    <property type="match status" value="1"/>
</dbReference>
<dbReference type="SUPFAM" id="SSF56112">
    <property type="entry name" value="Protein kinase-like (PK-like)"/>
    <property type="match status" value="1"/>
</dbReference>
<dbReference type="SMART" id="SM00220">
    <property type="entry name" value="S_TKc"/>
    <property type="match status" value="1"/>
</dbReference>
<dbReference type="Pfam" id="PF00069">
    <property type="entry name" value="Pkinase"/>
    <property type="match status" value="1"/>
</dbReference>
<protein>
    <submittedName>
        <fullName evidence="2">Serine/threonine protein kinase</fullName>
    </submittedName>
</protein>
<dbReference type="Proteomes" id="UP000236454">
    <property type="component" value="Unassembled WGS sequence"/>
</dbReference>
<dbReference type="InterPro" id="IPR000719">
    <property type="entry name" value="Prot_kinase_dom"/>
</dbReference>
<evidence type="ECO:0000313" key="2">
    <source>
        <dbReference type="EMBL" id="SFT73696.1"/>
    </source>
</evidence>
<name>A0A1I7AFK7_9FLAO</name>
<evidence type="ECO:0000259" key="1">
    <source>
        <dbReference type="PROSITE" id="PS50011"/>
    </source>
</evidence>
<feature type="domain" description="Protein kinase" evidence="1">
    <location>
        <begin position="1"/>
        <end position="264"/>
    </location>
</feature>
<dbReference type="Gene3D" id="1.10.510.10">
    <property type="entry name" value="Transferase(Phosphotransferase) domain 1"/>
    <property type="match status" value="1"/>
</dbReference>